<dbReference type="Proteomes" id="UP001230005">
    <property type="component" value="Unassembled WGS sequence"/>
</dbReference>
<evidence type="ECO:0000313" key="1">
    <source>
        <dbReference type="EMBL" id="MDQ0253373.1"/>
    </source>
</evidence>
<sequence length="504" mass="58310">MGVPLTNFTVLKYIADGIESKDAPRDNLYMQLALDALKEYSIFAFVLHDPNAHPEFHEFFQRQFEDLHYSSGEHLVFFGLADAPEMKTLVGRKDAYRDIRDMISGFEEEEQRNVDLSYSAFALANSLDIKPEKLPAIIVTNDFRLDSFRYYKTCPKEMEKQMGRIASISRKIYLVRQLGTTSIEEEQKLLNRYLDEAELDLCNGMGDAFLTESLARALSDVMSFIVQMDDTGDSPTREAKRIAEREKRISINRVISSLNDLKRAIGEVDEDNLEGHQLYPLIEKLNIKLANFITMLEKGNVSVMKDPLPIKEAWLDNHSVQLLQTAIEVEAFLKTKKLKLDYSSSAICLAKMFEQEINNSIVHWFRKKHSIQLPEYYNEVQPRVKAFAKPNFPEGHRFYPGTPINLNSERNRDWAPPELGKSKNLAHYNLSEQDWHQFGITNYKEFLDNWDNIHKIRNKAAHTEEVTLKDLSKMKSSLTKMATTHTIERLAHLKNTFKRDVMIT</sequence>
<accession>A0ABT9ZSB2</accession>
<evidence type="ECO:0008006" key="3">
    <source>
        <dbReference type="Google" id="ProtNLM"/>
    </source>
</evidence>
<dbReference type="EMBL" id="JAUSUG010000002">
    <property type="protein sequence ID" value="MDQ0253373.1"/>
    <property type="molecule type" value="Genomic_DNA"/>
</dbReference>
<keyword evidence="2" id="KW-1185">Reference proteome</keyword>
<dbReference type="RefSeq" id="WP_307321931.1">
    <property type="nucleotide sequence ID" value="NZ_JAUSUG010000002.1"/>
</dbReference>
<organism evidence="1 2">
    <name type="scientific">Evansella vedderi</name>
    <dbReference type="NCBI Taxonomy" id="38282"/>
    <lineage>
        <taxon>Bacteria</taxon>
        <taxon>Bacillati</taxon>
        <taxon>Bacillota</taxon>
        <taxon>Bacilli</taxon>
        <taxon>Bacillales</taxon>
        <taxon>Bacillaceae</taxon>
        <taxon>Evansella</taxon>
    </lineage>
</organism>
<evidence type="ECO:0000313" key="2">
    <source>
        <dbReference type="Proteomes" id="UP001230005"/>
    </source>
</evidence>
<reference evidence="1 2" key="1">
    <citation type="submission" date="2023-07" db="EMBL/GenBank/DDBJ databases">
        <title>Genomic Encyclopedia of Type Strains, Phase IV (KMG-IV): sequencing the most valuable type-strain genomes for metagenomic binning, comparative biology and taxonomic classification.</title>
        <authorList>
            <person name="Goeker M."/>
        </authorList>
    </citation>
    <scope>NUCLEOTIDE SEQUENCE [LARGE SCALE GENOMIC DNA]</scope>
    <source>
        <strain evidence="1 2">DSM 9768</strain>
    </source>
</reference>
<proteinExistence type="predicted"/>
<gene>
    <name evidence="1" type="ORF">J2S74_000745</name>
</gene>
<name>A0ABT9ZSB2_9BACI</name>
<protein>
    <recommendedName>
        <fullName evidence="3">Swt1-like HEPN domain-containing protein</fullName>
    </recommendedName>
</protein>
<comment type="caution">
    <text evidence="1">The sequence shown here is derived from an EMBL/GenBank/DDBJ whole genome shotgun (WGS) entry which is preliminary data.</text>
</comment>